<sequence length="576" mass="64591">MELSPPSGARGLIRGLMFAVFFVLFSSAGAGNALAIECPDWTASRAEREINRLADQISQWDQAYYLEHQSLVDDAVYDRAQAVLAAWNRCFPEQSRALEPPPRQAGSLLVHPVVHTGLRKLRDADAVERWLQRDGDIWLQPKIDGVAVTLVYRRGLLHQMISRGDGRSGQDWTRHARRIPAIQLEVPDQREELVLQGEIYWRVENHVQAEGGGKARGLASGAMASRVLSLSQAQSLALFVWDWPNGPATMSERLRALRALGYDVSDYTHRVRSLDEVRRWRRHYYESPQPFATDGVVLRQSERPAGDSWQPQPPEWAVAWKHPAATALASVVGVQFPVGRTGKIVPVVEVAPTLLDDREIRRVSAGSFERWQSLDIRPGDQLRLTLAGQTIPQIRDVVLPALERTALPVPDPDAYGPLTCWQPEPGCEDQFLARLLWLGKSLKFRGMGEARWRSLQETGLLTDLLAWTSLSEKQLVAVPGVGPKRARQLLDNFNRALAQDFRSWMVALGMPSIHLLPEAAWRQGSFSIFSKRGEKDWRQFPGIGPQRAGELVSFLRHEEVQLLGAKLQSLGVAGFR</sequence>
<evidence type="ECO:0000256" key="5">
    <source>
        <dbReference type="ARBA" id="ARBA00023027"/>
    </source>
</evidence>
<feature type="domain" description="Helix-hairpin-helix DNA-binding motif class 1" evidence="9">
    <location>
        <begin position="535"/>
        <end position="554"/>
    </location>
</feature>
<evidence type="ECO:0000259" key="10">
    <source>
        <dbReference type="SMART" id="SM00532"/>
    </source>
</evidence>
<feature type="active site" description="N6-AMP-lysine intermediate" evidence="8">
    <location>
        <position position="142"/>
    </location>
</feature>
<dbReference type="InterPro" id="IPR020923">
    <property type="entry name" value="DNA_ligase_B"/>
</dbReference>
<dbReference type="EC" id="6.5.1.2" evidence="8"/>
<evidence type="ECO:0000256" key="2">
    <source>
        <dbReference type="ARBA" id="ARBA00022705"/>
    </source>
</evidence>
<dbReference type="InterPro" id="IPR013839">
    <property type="entry name" value="DNAligase_adenylation"/>
</dbReference>
<dbReference type="Gene3D" id="1.10.287.610">
    <property type="entry name" value="Helix hairpin bin"/>
    <property type="match status" value="1"/>
</dbReference>
<keyword evidence="3 8" id="KW-0227">DNA damage</keyword>
<evidence type="ECO:0000259" key="9">
    <source>
        <dbReference type="SMART" id="SM00278"/>
    </source>
</evidence>
<dbReference type="Gene3D" id="2.40.50.140">
    <property type="entry name" value="Nucleic acid-binding proteins"/>
    <property type="match status" value="1"/>
</dbReference>
<dbReference type="InterPro" id="IPR010994">
    <property type="entry name" value="RuvA_2-like"/>
</dbReference>
<dbReference type="InterPro" id="IPR050326">
    <property type="entry name" value="NAD_dep_DNA_ligaseB"/>
</dbReference>
<dbReference type="InterPro" id="IPR012340">
    <property type="entry name" value="NA-bd_OB-fold"/>
</dbReference>
<dbReference type="AlphaFoldDB" id="A0AB35HXF2"/>
<evidence type="ECO:0000313" key="12">
    <source>
        <dbReference type="Proteomes" id="UP001209730"/>
    </source>
</evidence>
<feature type="domain" description="NAD-dependent DNA ligase N-terminal" evidence="10">
    <location>
        <begin position="45"/>
        <end position="443"/>
    </location>
</feature>
<dbReference type="Pfam" id="PF14520">
    <property type="entry name" value="HHH_5"/>
    <property type="match status" value="1"/>
</dbReference>
<dbReference type="RefSeq" id="WP_266065935.1">
    <property type="nucleotide sequence ID" value="NZ_JAPHQB010000008.1"/>
</dbReference>
<evidence type="ECO:0000313" key="11">
    <source>
        <dbReference type="EMBL" id="MCX2801486.1"/>
    </source>
</evidence>
<keyword evidence="4" id="KW-0460">Magnesium</keyword>
<dbReference type="PANTHER" id="PTHR47810">
    <property type="entry name" value="DNA LIGASE"/>
    <property type="match status" value="1"/>
</dbReference>
<name>A0AB35HXF2_MICTH</name>
<keyword evidence="6 8" id="KW-0234">DNA repair</keyword>
<accession>A0AB35HXF2</accession>
<keyword evidence="2 8" id="KW-0235">DNA replication</keyword>
<dbReference type="GO" id="GO:0006281">
    <property type="term" value="P:DNA repair"/>
    <property type="evidence" value="ECO:0007669"/>
    <property type="project" value="UniProtKB-KW"/>
</dbReference>
<organism evidence="11 12">
    <name type="scientific">Microbulbifer thermotolerans</name>
    <dbReference type="NCBI Taxonomy" id="252514"/>
    <lineage>
        <taxon>Bacteria</taxon>
        <taxon>Pseudomonadati</taxon>
        <taxon>Pseudomonadota</taxon>
        <taxon>Gammaproteobacteria</taxon>
        <taxon>Cellvibrionales</taxon>
        <taxon>Microbulbiferaceae</taxon>
        <taxon>Microbulbifer</taxon>
    </lineage>
</organism>
<dbReference type="InterPro" id="IPR003583">
    <property type="entry name" value="Hlx-hairpin-Hlx_DNA-bd_motif"/>
</dbReference>
<dbReference type="SUPFAM" id="SSF47781">
    <property type="entry name" value="RuvA domain 2-like"/>
    <property type="match status" value="1"/>
</dbReference>
<dbReference type="PANTHER" id="PTHR47810:SF1">
    <property type="entry name" value="DNA LIGASE B"/>
    <property type="match status" value="1"/>
</dbReference>
<gene>
    <name evidence="8 11" type="primary">ligB</name>
    <name evidence="11" type="ORF">OQJ68_06775</name>
</gene>
<dbReference type="InterPro" id="IPR013840">
    <property type="entry name" value="DNAligase_N"/>
</dbReference>
<feature type="domain" description="Helix-hairpin-helix DNA-binding motif class 1" evidence="9">
    <location>
        <begin position="473"/>
        <end position="492"/>
    </location>
</feature>
<dbReference type="Gene3D" id="1.10.150.20">
    <property type="entry name" value="5' to 3' exonuclease, C-terminal subdomain"/>
    <property type="match status" value="1"/>
</dbReference>
<dbReference type="HAMAP" id="MF_01587">
    <property type="entry name" value="DNA_ligase_B"/>
    <property type="match status" value="1"/>
</dbReference>
<dbReference type="SUPFAM" id="SSF50249">
    <property type="entry name" value="Nucleic acid-binding proteins"/>
    <property type="match status" value="1"/>
</dbReference>
<proteinExistence type="inferred from homology"/>
<dbReference type="EMBL" id="JAPHQB010000008">
    <property type="protein sequence ID" value="MCX2801486.1"/>
    <property type="molecule type" value="Genomic_DNA"/>
</dbReference>
<dbReference type="GO" id="GO:0003911">
    <property type="term" value="F:DNA ligase (NAD+) activity"/>
    <property type="evidence" value="ECO:0007669"/>
    <property type="project" value="UniProtKB-UniRule"/>
</dbReference>
<keyword evidence="1 8" id="KW-0436">Ligase</keyword>
<evidence type="ECO:0000256" key="6">
    <source>
        <dbReference type="ARBA" id="ARBA00023204"/>
    </source>
</evidence>
<evidence type="ECO:0000256" key="8">
    <source>
        <dbReference type="HAMAP-Rule" id="MF_01587"/>
    </source>
</evidence>
<keyword evidence="5 8" id="KW-0520">NAD</keyword>
<dbReference type="Pfam" id="PF01653">
    <property type="entry name" value="DNA_ligase_aden"/>
    <property type="match status" value="1"/>
</dbReference>
<protein>
    <recommendedName>
        <fullName evidence="8">DNA ligase B</fullName>
        <ecNumber evidence="8">6.5.1.2</ecNumber>
    </recommendedName>
    <alternativeName>
        <fullName evidence="8">Polydeoxyribonucleotide synthase [NAD(+)] B</fullName>
    </alternativeName>
</protein>
<reference evidence="11" key="1">
    <citation type="submission" date="2022-11" db="EMBL/GenBank/DDBJ databases">
        <title>Chitin-degrading and fungicidal potential of chitinolytic bacterial strains from marine environment of the Pacific Ocean regions.</title>
        <authorList>
            <person name="Pentekhina I."/>
            <person name="Nedashkovskaya O."/>
            <person name="Seitkalieva A."/>
            <person name="Podvolotskaya A."/>
            <person name="Tekutyeva L."/>
            <person name="Balabanova L."/>
        </authorList>
    </citation>
    <scope>NUCLEOTIDE SEQUENCE</scope>
    <source>
        <strain evidence="11">KMM 6838</strain>
    </source>
</reference>
<dbReference type="SMART" id="SM00278">
    <property type="entry name" value="HhH1"/>
    <property type="match status" value="2"/>
</dbReference>
<comment type="caution">
    <text evidence="11">The sequence shown here is derived from an EMBL/GenBank/DDBJ whole genome shotgun (WGS) entry which is preliminary data.</text>
</comment>
<dbReference type="Proteomes" id="UP001209730">
    <property type="component" value="Unassembled WGS sequence"/>
</dbReference>
<dbReference type="InterPro" id="IPR004150">
    <property type="entry name" value="NAD_DNA_ligase_OB"/>
</dbReference>
<dbReference type="SUPFAM" id="SSF56091">
    <property type="entry name" value="DNA ligase/mRNA capping enzyme, catalytic domain"/>
    <property type="match status" value="1"/>
</dbReference>
<dbReference type="Pfam" id="PF03120">
    <property type="entry name" value="OB_DNA_ligase"/>
    <property type="match status" value="1"/>
</dbReference>
<evidence type="ECO:0000256" key="3">
    <source>
        <dbReference type="ARBA" id="ARBA00022763"/>
    </source>
</evidence>
<comment type="catalytic activity">
    <reaction evidence="7 8">
        <text>NAD(+) + (deoxyribonucleotide)n-3'-hydroxyl + 5'-phospho-(deoxyribonucleotide)m = (deoxyribonucleotide)n+m + AMP + beta-nicotinamide D-nucleotide.</text>
        <dbReference type="EC" id="6.5.1.2"/>
    </reaction>
</comment>
<dbReference type="SMART" id="SM00532">
    <property type="entry name" value="LIGANc"/>
    <property type="match status" value="1"/>
</dbReference>
<comment type="function">
    <text evidence="8">Catalyzes the formation of phosphodiester linkages between 5'-phosphoryl and 3'-hydroxyl groups in double-stranded DNA using NAD as a coenzyme and as the energy source for the reaction.</text>
</comment>
<evidence type="ECO:0000256" key="4">
    <source>
        <dbReference type="ARBA" id="ARBA00022842"/>
    </source>
</evidence>
<comment type="similarity">
    <text evidence="8">Belongs to the NAD-dependent DNA ligase family. LigB subfamily.</text>
</comment>
<dbReference type="GO" id="GO:0003677">
    <property type="term" value="F:DNA binding"/>
    <property type="evidence" value="ECO:0007669"/>
    <property type="project" value="InterPro"/>
</dbReference>
<evidence type="ECO:0000256" key="7">
    <source>
        <dbReference type="ARBA" id="ARBA00034005"/>
    </source>
</evidence>
<dbReference type="GO" id="GO:0006260">
    <property type="term" value="P:DNA replication"/>
    <property type="evidence" value="ECO:0007669"/>
    <property type="project" value="UniProtKB-KW"/>
</dbReference>
<dbReference type="Gene3D" id="3.30.470.30">
    <property type="entry name" value="DNA ligase/mRNA capping enzyme"/>
    <property type="match status" value="1"/>
</dbReference>
<dbReference type="NCBIfam" id="NF005987">
    <property type="entry name" value="PRK08097.1"/>
    <property type="match status" value="1"/>
</dbReference>
<evidence type="ECO:0000256" key="1">
    <source>
        <dbReference type="ARBA" id="ARBA00022598"/>
    </source>
</evidence>